<keyword evidence="1" id="KW-1133">Transmembrane helix</keyword>
<proteinExistence type="predicted"/>
<evidence type="ECO:0008006" key="4">
    <source>
        <dbReference type="Google" id="ProtNLM"/>
    </source>
</evidence>
<accession>A0ABW5YG29</accession>
<evidence type="ECO:0000313" key="3">
    <source>
        <dbReference type="Proteomes" id="UP001597557"/>
    </source>
</evidence>
<name>A0ABW5YG29_9SPHI</name>
<evidence type="ECO:0000256" key="1">
    <source>
        <dbReference type="SAM" id="Phobius"/>
    </source>
</evidence>
<evidence type="ECO:0000313" key="2">
    <source>
        <dbReference type="EMBL" id="MFD2874287.1"/>
    </source>
</evidence>
<sequence length="101" mass="10904">MKKQLKKEILKHNPFKKHHNNTALIALGVAGAAAAGAIAYFYFTDNGNDARNKAADSLSEAIDKLSHNIKDEFKSLVSAFISDKTGVAKHTVKAVADHVSE</sequence>
<keyword evidence="1" id="KW-0472">Membrane</keyword>
<organism evidence="2 3">
    <name type="scientific">Mucilaginibacter ximonensis</name>
    <dbReference type="NCBI Taxonomy" id="538021"/>
    <lineage>
        <taxon>Bacteria</taxon>
        <taxon>Pseudomonadati</taxon>
        <taxon>Bacteroidota</taxon>
        <taxon>Sphingobacteriia</taxon>
        <taxon>Sphingobacteriales</taxon>
        <taxon>Sphingobacteriaceae</taxon>
        <taxon>Mucilaginibacter</taxon>
    </lineage>
</organism>
<gene>
    <name evidence="2" type="ORF">ACFS5N_17530</name>
</gene>
<keyword evidence="1" id="KW-0812">Transmembrane</keyword>
<dbReference type="EMBL" id="JBHUPD010000004">
    <property type="protein sequence ID" value="MFD2874287.1"/>
    <property type="molecule type" value="Genomic_DNA"/>
</dbReference>
<feature type="transmembrane region" description="Helical" evidence="1">
    <location>
        <begin position="21"/>
        <end position="43"/>
    </location>
</feature>
<dbReference type="Proteomes" id="UP001597557">
    <property type="component" value="Unassembled WGS sequence"/>
</dbReference>
<dbReference type="RefSeq" id="WP_377188673.1">
    <property type="nucleotide sequence ID" value="NZ_JBHUPD010000004.1"/>
</dbReference>
<keyword evidence="3" id="KW-1185">Reference proteome</keyword>
<comment type="caution">
    <text evidence="2">The sequence shown here is derived from an EMBL/GenBank/DDBJ whole genome shotgun (WGS) entry which is preliminary data.</text>
</comment>
<protein>
    <recommendedName>
        <fullName evidence="4">YtxH-like protein</fullName>
    </recommendedName>
</protein>
<reference evidence="3" key="1">
    <citation type="journal article" date="2019" name="Int. J. Syst. Evol. Microbiol.">
        <title>The Global Catalogue of Microorganisms (GCM) 10K type strain sequencing project: providing services to taxonomists for standard genome sequencing and annotation.</title>
        <authorList>
            <consortium name="The Broad Institute Genomics Platform"/>
            <consortium name="The Broad Institute Genome Sequencing Center for Infectious Disease"/>
            <person name="Wu L."/>
            <person name="Ma J."/>
        </authorList>
    </citation>
    <scope>NUCLEOTIDE SEQUENCE [LARGE SCALE GENOMIC DNA]</scope>
    <source>
        <strain evidence="3">KCTC 22437</strain>
    </source>
</reference>